<reference evidence="1" key="1">
    <citation type="journal article" date="2019" name="bioRxiv">
        <title>The Genome of the Zebra Mussel, Dreissena polymorpha: A Resource for Invasive Species Research.</title>
        <authorList>
            <person name="McCartney M.A."/>
            <person name="Auch B."/>
            <person name="Kono T."/>
            <person name="Mallez S."/>
            <person name="Zhang Y."/>
            <person name="Obille A."/>
            <person name="Becker A."/>
            <person name="Abrahante J.E."/>
            <person name="Garbe J."/>
            <person name="Badalamenti J.P."/>
            <person name="Herman A."/>
            <person name="Mangelson H."/>
            <person name="Liachko I."/>
            <person name="Sullivan S."/>
            <person name="Sone E.D."/>
            <person name="Koren S."/>
            <person name="Silverstein K.A.T."/>
            <person name="Beckman K.B."/>
            <person name="Gohl D.M."/>
        </authorList>
    </citation>
    <scope>NUCLEOTIDE SEQUENCE</scope>
    <source>
        <strain evidence="1">Duluth1</strain>
        <tissue evidence="1">Whole animal</tissue>
    </source>
</reference>
<keyword evidence="2" id="KW-1185">Reference proteome</keyword>
<evidence type="ECO:0000313" key="2">
    <source>
        <dbReference type="Proteomes" id="UP000828390"/>
    </source>
</evidence>
<reference evidence="1" key="2">
    <citation type="submission" date="2020-11" db="EMBL/GenBank/DDBJ databases">
        <authorList>
            <person name="McCartney M.A."/>
            <person name="Auch B."/>
            <person name="Kono T."/>
            <person name="Mallez S."/>
            <person name="Becker A."/>
            <person name="Gohl D.M."/>
            <person name="Silverstein K.A.T."/>
            <person name="Koren S."/>
            <person name="Bechman K.B."/>
            <person name="Herman A."/>
            <person name="Abrahante J.E."/>
            <person name="Garbe J."/>
        </authorList>
    </citation>
    <scope>NUCLEOTIDE SEQUENCE</scope>
    <source>
        <strain evidence="1">Duluth1</strain>
        <tissue evidence="1">Whole animal</tissue>
    </source>
</reference>
<dbReference type="EMBL" id="JAIWYP010000001">
    <property type="protein sequence ID" value="KAH3895678.1"/>
    <property type="molecule type" value="Genomic_DNA"/>
</dbReference>
<organism evidence="1 2">
    <name type="scientific">Dreissena polymorpha</name>
    <name type="common">Zebra mussel</name>
    <name type="synonym">Mytilus polymorpha</name>
    <dbReference type="NCBI Taxonomy" id="45954"/>
    <lineage>
        <taxon>Eukaryota</taxon>
        <taxon>Metazoa</taxon>
        <taxon>Spiralia</taxon>
        <taxon>Lophotrochozoa</taxon>
        <taxon>Mollusca</taxon>
        <taxon>Bivalvia</taxon>
        <taxon>Autobranchia</taxon>
        <taxon>Heteroconchia</taxon>
        <taxon>Euheterodonta</taxon>
        <taxon>Imparidentia</taxon>
        <taxon>Neoheterodontei</taxon>
        <taxon>Myida</taxon>
        <taxon>Dreissenoidea</taxon>
        <taxon>Dreissenidae</taxon>
        <taxon>Dreissena</taxon>
    </lineage>
</organism>
<comment type="caution">
    <text evidence="1">The sequence shown here is derived from an EMBL/GenBank/DDBJ whole genome shotgun (WGS) entry which is preliminary data.</text>
</comment>
<protein>
    <submittedName>
        <fullName evidence="1">Uncharacterized protein</fullName>
    </submittedName>
</protein>
<name>A0A9D4S9N6_DREPO</name>
<proteinExistence type="predicted"/>
<sequence length="96" mass="10864">MSRRTDAKIAAKCDLPPHTDAASTADLASTRCALLPRIAEYRSLVQFLAGALEISEMLQVFPTQLEMYWYETQRISSMMTMDSRMMYVVADYTANT</sequence>
<dbReference type="Proteomes" id="UP000828390">
    <property type="component" value="Unassembled WGS sequence"/>
</dbReference>
<gene>
    <name evidence="1" type="ORF">DPMN_019843</name>
</gene>
<evidence type="ECO:0000313" key="1">
    <source>
        <dbReference type="EMBL" id="KAH3895678.1"/>
    </source>
</evidence>
<accession>A0A9D4S9N6</accession>
<dbReference type="AlphaFoldDB" id="A0A9D4S9N6"/>